<sequence length="257" mass="28276">MLRLEVVKAMRKTRRQSAKAIPAGNGLADSADNNDDVSERIRATLAAAIGEGALKPGTKILEEAIAEHFGVSRTVVRGALGVLESDHLLERKRNRGTFVAEPSIAQARNLFEARRKLEGLLLELVIARATTEQLDALQKLTDEEEHIHHHGDEKSKTVLSGKFHIVLAETAGNPVLTEMLSKIVARLSLVMALYEEEPKDDCGADHHRMIVAALKAKDLAKAQQLMDHHLVDIEGRVRLTEGQGDRHTFLAVLESFS</sequence>
<dbReference type="InterPro" id="IPR000524">
    <property type="entry name" value="Tscrpt_reg_HTH_GntR"/>
</dbReference>
<protein>
    <submittedName>
        <fullName evidence="5">GntR family transcriptional regulator</fullName>
    </submittedName>
</protein>
<keyword evidence="1" id="KW-0805">Transcription regulation</keyword>
<reference evidence="5 6" key="1">
    <citation type="submission" date="2014-05" db="EMBL/GenBank/DDBJ databases">
        <title>Whole genome shotgun sequence of Rhizobium rhizogenes NBRC 13257.</title>
        <authorList>
            <person name="Katano-Makiyama Y."/>
            <person name="Hosoyama A."/>
            <person name="Hashimoto M."/>
            <person name="Hosoyama Y."/>
            <person name="Noguchi M."/>
            <person name="Tsuchikane K."/>
            <person name="Kimura A."/>
            <person name="Ohji S."/>
            <person name="Ichikawa N."/>
            <person name="Yamazoe A."/>
            <person name="Fujita N."/>
        </authorList>
    </citation>
    <scope>NUCLEOTIDE SEQUENCE [LARGE SCALE GENOMIC DNA]</scope>
    <source>
        <strain evidence="5 6">NBRC 13257</strain>
    </source>
</reference>
<dbReference type="SUPFAM" id="SSF48008">
    <property type="entry name" value="GntR ligand-binding domain-like"/>
    <property type="match status" value="1"/>
</dbReference>
<gene>
    <name evidence="5" type="ORF">RRH01S_14_01870</name>
</gene>
<dbReference type="Proteomes" id="UP000026941">
    <property type="component" value="Unassembled WGS sequence"/>
</dbReference>
<evidence type="ECO:0000313" key="5">
    <source>
        <dbReference type="EMBL" id="GAJ96033.1"/>
    </source>
</evidence>
<dbReference type="EMBL" id="BAYX01000014">
    <property type="protein sequence ID" value="GAJ96033.1"/>
    <property type="molecule type" value="Genomic_DNA"/>
</dbReference>
<dbReference type="PROSITE" id="PS50949">
    <property type="entry name" value="HTH_GNTR"/>
    <property type="match status" value="1"/>
</dbReference>
<dbReference type="PANTHER" id="PTHR43537">
    <property type="entry name" value="TRANSCRIPTIONAL REGULATOR, GNTR FAMILY"/>
    <property type="match status" value="1"/>
</dbReference>
<accession>A0AA87Q6J9</accession>
<dbReference type="PANTHER" id="PTHR43537:SF53">
    <property type="entry name" value="HTH-TYPE TRANSCRIPTIONAL REPRESSOR NANR"/>
    <property type="match status" value="1"/>
</dbReference>
<dbReference type="InterPro" id="IPR036390">
    <property type="entry name" value="WH_DNA-bd_sf"/>
</dbReference>
<evidence type="ECO:0000256" key="1">
    <source>
        <dbReference type="ARBA" id="ARBA00023015"/>
    </source>
</evidence>
<evidence type="ECO:0000256" key="2">
    <source>
        <dbReference type="ARBA" id="ARBA00023125"/>
    </source>
</evidence>
<organism evidence="5 6">
    <name type="scientific">Rhizobium rhizogenes NBRC 13257</name>
    <dbReference type="NCBI Taxonomy" id="1220581"/>
    <lineage>
        <taxon>Bacteria</taxon>
        <taxon>Pseudomonadati</taxon>
        <taxon>Pseudomonadota</taxon>
        <taxon>Alphaproteobacteria</taxon>
        <taxon>Hyphomicrobiales</taxon>
        <taxon>Rhizobiaceae</taxon>
        <taxon>Rhizobium/Agrobacterium group</taxon>
        <taxon>Rhizobium</taxon>
    </lineage>
</organism>
<name>A0AA87Q6J9_RHIRH</name>
<dbReference type="InterPro" id="IPR008920">
    <property type="entry name" value="TF_FadR/GntR_C"/>
</dbReference>
<evidence type="ECO:0000256" key="3">
    <source>
        <dbReference type="ARBA" id="ARBA00023163"/>
    </source>
</evidence>
<dbReference type="Gene3D" id="1.20.120.530">
    <property type="entry name" value="GntR ligand-binding domain-like"/>
    <property type="match status" value="1"/>
</dbReference>
<dbReference type="SUPFAM" id="SSF46785">
    <property type="entry name" value="Winged helix' DNA-binding domain"/>
    <property type="match status" value="1"/>
</dbReference>
<dbReference type="Gene3D" id="1.10.10.10">
    <property type="entry name" value="Winged helix-like DNA-binding domain superfamily/Winged helix DNA-binding domain"/>
    <property type="match status" value="1"/>
</dbReference>
<dbReference type="GO" id="GO:0003677">
    <property type="term" value="F:DNA binding"/>
    <property type="evidence" value="ECO:0007669"/>
    <property type="project" value="UniProtKB-KW"/>
</dbReference>
<dbReference type="Pfam" id="PF07729">
    <property type="entry name" value="FCD"/>
    <property type="match status" value="1"/>
</dbReference>
<proteinExistence type="predicted"/>
<dbReference type="SMART" id="SM00345">
    <property type="entry name" value="HTH_GNTR"/>
    <property type="match status" value="1"/>
</dbReference>
<dbReference type="AlphaFoldDB" id="A0AA87Q6J9"/>
<keyword evidence="2" id="KW-0238">DNA-binding</keyword>
<dbReference type="GO" id="GO:0003700">
    <property type="term" value="F:DNA-binding transcription factor activity"/>
    <property type="evidence" value="ECO:0007669"/>
    <property type="project" value="InterPro"/>
</dbReference>
<evidence type="ECO:0000259" key="4">
    <source>
        <dbReference type="PROSITE" id="PS50949"/>
    </source>
</evidence>
<feature type="domain" description="HTH gntR-type" evidence="4">
    <location>
        <begin position="35"/>
        <end position="102"/>
    </location>
</feature>
<comment type="caution">
    <text evidence="5">The sequence shown here is derived from an EMBL/GenBank/DDBJ whole genome shotgun (WGS) entry which is preliminary data.</text>
</comment>
<keyword evidence="3" id="KW-0804">Transcription</keyword>
<dbReference type="InterPro" id="IPR036388">
    <property type="entry name" value="WH-like_DNA-bd_sf"/>
</dbReference>
<dbReference type="Pfam" id="PF00392">
    <property type="entry name" value="GntR"/>
    <property type="match status" value="1"/>
</dbReference>
<dbReference type="SMART" id="SM00895">
    <property type="entry name" value="FCD"/>
    <property type="match status" value="1"/>
</dbReference>
<dbReference type="CDD" id="cd07377">
    <property type="entry name" value="WHTH_GntR"/>
    <property type="match status" value="1"/>
</dbReference>
<evidence type="ECO:0000313" key="6">
    <source>
        <dbReference type="Proteomes" id="UP000026941"/>
    </source>
</evidence>
<dbReference type="InterPro" id="IPR011711">
    <property type="entry name" value="GntR_C"/>
</dbReference>